<dbReference type="GO" id="GO:0042391">
    <property type="term" value="P:regulation of membrane potential"/>
    <property type="evidence" value="ECO:0007669"/>
    <property type="project" value="TreeGrafter"/>
</dbReference>
<keyword evidence="1" id="KW-0812">Transmembrane</keyword>
<dbReference type="Proteomes" id="UP001209570">
    <property type="component" value="Unassembled WGS sequence"/>
</dbReference>
<protein>
    <recommendedName>
        <fullName evidence="2">Cyclic nucleotide-binding domain-containing protein</fullName>
    </recommendedName>
</protein>
<dbReference type="SUPFAM" id="SSF51206">
    <property type="entry name" value="cAMP-binding domain-like"/>
    <property type="match status" value="1"/>
</dbReference>
<keyword evidence="1" id="KW-1133">Transmembrane helix</keyword>
<dbReference type="GO" id="GO:0005249">
    <property type="term" value="F:voltage-gated potassium channel activity"/>
    <property type="evidence" value="ECO:0007669"/>
    <property type="project" value="TreeGrafter"/>
</dbReference>
<dbReference type="PANTHER" id="PTHR10217:SF435">
    <property type="entry name" value="POTASSIUM VOLTAGE-GATED CHANNEL PROTEIN EAG"/>
    <property type="match status" value="1"/>
</dbReference>
<dbReference type="Gene3D" id="2.60.120.10">
    <property type="entry name" value="Jelly Rolls"/>
    <property type="match status" value="1"/>
</dbReference>
<feature type="transmembrane region" description="Helical" evidence="1">
    <location>
        <begin position="206"/>
        <end position="225"/>
    </location>
</feature>
<dbReference type="PROSITE" id="PS50042">
    <property type="entry name" value="CNMP_BINDING_3"/>
    <property type="match status" value="1"/>
</dbReference>
<dbReference type="GO" id="GO:0005886">
    <property type="term" value="C:plasma membrane"/>
    <property type="evidence" value="ECO:0007669"/>
    <property type="project" value="TreeGrafter"/>
</dbReference>
<dbReference type="CDD" id="cd00038">
    <property type="entry name" value="CAP_ED"/>
    <property type="match status" value="1"/>
</dbReference>
<gene>
    <name evidence="3" type="ORF">P43SY_001275</name>
</gene>
<dbReference type="PRINTS" id="PR00103">
    <property type="entry name" value="CAMPKINASE"/>
</dbReference>
<keyword evidence="1" id="KW-0472">Membrane</keyword>
<proteinExistence type="predicted"/>
<dbReference type="AlphaFoldDB" id="A0AAD5LXC4"/>
<name>A0AAD5LXC4_PYTIN</name>
<dbReference type="PROSITE" id="PS00888">
    <property type="entry name" value="CNMP_BINDING_1"/>
    <property type="match status" value="1"/>
</dbReference>
<accession>A0AAD5LXC4</accession>
<evidence type="ECO:0000256" key="1">
    <source>
        <dbReference type="SAM" id="Phobius"/>
    </source>
</evidence>
<organism evidence="3 4">
    <name type="scientific">Pythium insidiosum</name>
    <name type="common">Pythiosis disease agent</name>
    <dbReference type="NCBI Taxonomy" id="114742"/>
    <lineage>
        <taxon>Eukaryota</taxon>
        <taxon>Sar</taxon>
        <taxon>Stramenopiles</taxon>
        <taxon>Oomycota</taxon>
        <taxon>Peronosporomycetes</taxon>
        <taxon>Pythiales</taxon>
        <taxon>Pythiaceae</taxon>
        <taxon>Pythium</taxon>
    </lineage>
</organism>
<dbReference type="InterPro" id="IPR000595">
    <property type="entry name" value="cNMP-bd_dom"/>
</dbReference>
<dbReference type="InterPro" id="IPR014710">
    <property type="entry name" value="RmlC-like_jellyroll"/>
</dbReference>
<evidence type="ECO:0000313" key="3">
    <source>
        <dbReference type="EMBL" id="KAJ0395528.1"/>
    </source>
</evidence>
<feature type="transmembrane region" description="Helical" evidence="1">
    <location>
        <begin position="257"/>
        <end position="279"/>
    </location>
</feature>
<evidence type="ECO:0000313" key="4">
    <source>
        <dbReference type="Proteomes" id="UP001209570"/>
    </source>
</evidence>
<dbReference type="SUPFAM" id="SSF81324">
    <property type="entry name" value="Voltage-gated potassium channels"/>
    <property type="match status" value="1"/>
</dbReference>
<dbReference type="InterPro" id="IPR050818">
    <property type="entry name" value="KCNH_animal-type"/>
</dbReference>
<dbReference type="InterPro" id="IPR018490">
    <property type="entry name" value="cNMP-bd_dom_sf"/>
</dbReference>
<dbReference type="InterPro" id="IPR018488">
    <property type="entry name" value="cNMP-bd_CS"/>
</dbReference>
<reference evidence="3" key="1">
    <citation type="submission" date="2021-12" db="EMBL/GenBank/DDBJ databases">
        <title>Prjna785345.</title>
        <authorList>
            <person name="Rujirawat T."/>
            <person name="Krajaejun T."/>
        </authorList>
    </citation>
    <scope>NUCLEOTIDE SEQUENCE</scope>
    <source>
        <strain evidence="3">Pi057C3</strain>
    </source>
</reference>
<keyword evidence="4" id="KW-1185">Reference proteome</keyword>
<evidence type="ECO:0000259" key="2">
    <source>
        <dbReference type="PROSITE" id="PS50042"/>
    </source>
</evidence>
<dbReference type="EMBL" id="JAKCXM010000340">
    <property type="protein sequence ID" value="KAJ0395528.1"/>
    <property type="molecule type" value="Genomic_DNA"/>
</dbReference>
<comment type="caution">
    <text evidence="3">The sequence shown here is derived from an EMBL/GenBank/DDBJ whole genome shotgun (WGS) entry which is preliminary data.</text>
</comment>
<dbReference type="SMART" id="SM00100">
    <property type="entry name" value="cNMP"/>
    <property type="match status" value="1"/>
</dbReference>
<sequence length="491" mass="56197">MLKLTVVDYLIDTFFYADMYLKWNRFGYLQYGEDVIDKNTIRRRYKNGWLKIDAISMLPIPYFGDYFIMTLDMQEHSARLDKFEQYAMSRKIPKFLRERAIEGIEYKSKCFIELNMRDTFSDLPDGLHVALSDELYVVPVRFSFDYEELQDPGKSTSIAVWFGFEYLMDVLCVVDFILRKDYFTFIHRGELVTDQKAIRDYYLKQGTYLIDLFCILPIEALIPILPFSGSQSRLTCMGAITTVSYGDIAPQNAWETFAGTFVIMISIVLFVKNDVILYVKQDFIKQMRLFATCEEAFVRAVVAAFEQELYVRNDVIIAYGDRGRSLYVIENGQVLVRVPKKLVKSVGTSKPVAEEIVAPGDSAANVASLLPESAKKAAGVLLSAAGSSSAPQERPTFSGTDIEILKTRFDFFGEKSLIFDVPRSATCIALTACAMLILTLERYEDILEEFPEYRDKNMKEWIFANARENTPAAAIRKPGAMWTQRQFSKLN</sequence>
<feature type="domain" description="Cyclic nucleotide-binding" evidence="2">
    <location>
        <begin position="289"/>
        <end position="464"/>
    </location>
</feature>
<dbReference type="PANTHER" id="PTHR10217">
    <property type="entry name" value="VOLTAGE AND LIGAND GATED POTASSIUM CHANNEL"/>
    <property type="match status" value="1"/>
</dbReference>